<evidence type="ECO:0000313" key="4">
    <source>
        <dbReference type="Proteomes" id="UP001501736"/>
    </source>
</evidence>
<keyword evidence="4" id="KW-1185">Reference proteome</keyword>
<dbReference type="Pfam" id="PF00462">
    <property type="entry name" value="Glutaredoxin"/>
    <property type="match status" value="1"/>
</dbReference>
<comment type="caution">
    <text evidence="3">The sequence shown here is derived from an EMBL/GenBank/DDBJ whole genome shotgun (WGS) entry which is preliminary data.</text>
</comment>
<dbReference type="InterPro" id="IPR002109">
    <property type="entry name" value="Glutaredoxin"/>
</dbReference>
<protein>
    <recommendedName>
        <fullName evidence="2">Glutaredoxin domain-containing protein</fullName>
    </recommendedName>
</protein>
<evidence type="ECO:0000259" key="2">
    <source>
        <dbReference type="Pfam" id="PF00462"/>
    </source>
</evidence>
<proteinExistence type="predicted"/>
<feature type="region of interest" description="Disordered" evidence="1">
    <location>
        <begin position="88"/>
        <end position="107"/>
    </location>
</feature>
<evidence type="ECO:0000313" key="3">
    <source>
        <dbReference type="EMBL" id="GAA3278238.1"/>
    </source>
</evidence>
<dbReference type="CDD" id="cd02976">
    <property type="entry name" value="NrdH"/>
    <property type="match status" value="1"/>
</dbReference>
<feature type="domain" description="Glutaredoxin" evidence="2">
    <location>
        <begin position="16"/>
        <end position="67"/>
    </location>
</feature>
<sequence length="107" mass="11475">MTIDHTAQEETMSVLTLYGQPGCGPCKLVSRKLDAEDIDYSYRDVTEDAAAREHIQKLGHQQTPVIETPTDHFSGLDPDRLSAAIDESRAATAATTTTPSMAGPSVA</sequence>
<dbReference type="EMBL" id="BAAAYG010000001">
    <property type="protein sequence ID" value="GAA3278238.1"/>
    <property type="molecule type" value="Genomic_DNA"/>
</dbReference>
<organism evidence="3 4">
    <name type="scientific">Nesterenkonia halobia</name>
    <dbReference type="NCBI Taxonomy" id="37922"/>
    <lineage>
        <taxon>Bacteria</taxon>
        <taxon>Bacillati</taxon>
        <taxon>Actinomycetota</taxon>
        <taxon>Actinomycetes</taxon>
        <taxon>Micrococcales</taxon>
        <taxon>Micrococcaceae</taxon>
        <taxon>Nesterenkonia</taxon>
    </lineage>
</organism>
<dbReference type="InterPro" id="IPR036249">
    <property type="entry name" value="Thioredoxin-like_sf"/>
</dbReference>
<accession>A0ABP6R5X7</accession>
<dbReference type="Proteomes" id="UP001501736">
    <property type="component" value="Unassembled WGS sequence"/>
</dbReference>
<dbReference type="Gene3D" id="3.40.30.10">
    <property type="entry name" value="Glutaredoxin"/>
    <property type="match status" value="1"/>
</dbReference>
<dbReference type="InterPro" id="IPR051548">
    <property type="entry name" value="Grx-like_ET"/>
</dbReference>
<dbReference type="PANTHER" id="PTHR34386">
    <property type="entry name" value="GLUTAREDOXIN"/>
    <property type="match status" value="1"/>
</dbReference>
<dbReference type="RefSeq" id="WP_344717140.1">
    <property type="nucleotide sequence ID" value="NZ_BAAAYG010000001.1"/>
</dbReference>
<gene>
    <name evidence="3" type="ORF">GCM10020260_00090</name>
</gene>
<name>A0ABP6R5X7_9MICC</name>
<dbReference type="SUPFAM" id="SSF52833">
    <property type="entry name" value="Thioredoxin-like"/>
    <property type="match status" value="1"/>
</dbReference>
<evidence type="ECO:0000256" key="1">
    <source>
        <dbReference type="SAM" id="MobiDB-lite"/>
    </source>
</evidence>
<reference evidence="4" key="1">
    <citation type="journal article" date="2019" name="Int. J. Syst. Evol. Microbiol.">
        <title>The Global Catalogue of Microorganisms (GCM) 10K type strain sequencing project: providing services to taxonomists for standard genome sequencing and annotation.</title>
        <authorList>
            <consortium name="The Broad Institute Genomics Platform"/>
            <consortium name="The Broad Institute Genome Sequencing Center for Infectious Disease"/>
            <person name="Wu L."/>
            <person name="Ma J."/>
        </authorList>
    </citation>
    <scope>NUCLEOTIDE SEQUENCE [LARGE SCALE GENOMIC DNA]</scope>
    <source>
        <strain evidence="4">JCM 11483</strain>
    </source>
</reference>
<dbReference type="PROSITE" id="PS51354">
    <property type="entry name" value="GLUTAREDOXIN_2"/>
    <property type="match status" value="1"/>
</dbReference>
<dbReference type="PANTHER" id="PTHR34386:SF1">
    <property type="entry name" value="GLUTAREDOXIN-LIKE PROTEIN NRDH"/>
    <property type="match status" value="1"/>
</dbReference>